<dbReference type="Pfam" id="PF25106">
    <property type="entry name" value="VWA_4"/>
    <property type="match status" value="1"/>
</dbReference>
<dbReference type="PROSITE" id="PS00022">
    <property type="entry name" value="EGF_1"/>
    <property type="match status" value="1"/>
</dbReference>
<dbReference type="SUPFAM" id="SSF53300">
    <property type="entry name" value="vWA-like"/>
    <property type="match status" value="1"/>
</dbReference>
<keyword evidence="7" id="KW-1185">Reference proteome</keyword>
<dbReference type="PANTHER" id="PTHR47324:SF3">
    <property type="entry name" value="EGF-LIKE DOMAIN-CONTAINING PROTEIN"/>
    <property type="match status" value="1"/>
</dbReference>
<dbReference type="EMBL" id="JOJR01000992">
    <property type="protein sequence ID" value="RCN32994.1"/>
    <property type="molecule type" value="Genomic_DNA"/>
</dbReference>
<dbReference type="CDD" id="cd00054">
    <property type="entry name" value="EGF_CA"/>
    <property type="match status" value="1"/>
</dbReference>
<feature type="domain" description="EGF-like" evidence="5">
    <location>
        <begin position="28"/>
        <end position="66"/>
    </location>
</feature>
<proteinExistence type="predicted"/>
<dbReference type="PROSITE" id="PS01186">
    <property type="entry name" value="EGF_2"/>
    <property type="match status" value="1"/>
</dbReference>
<sequence length="412" mass="44690">HPQPVAFVCLNGGTKAGTGTCRCTDLFTGRNCATPVCLNGGVVEKFPGNGRPLCECPAGYGGDHCEILSCSSSSPNVFGSTKRSLAVVIQSSFSQAELNSHINSGLTALLKYMGQADAFDEYIVSTFNAITVQNQTYAQVKTTPYSTSTAFLNATTSSAIMYQNSQSDTQPSLDALLQTIQTISYDKSSIFLFTDAPPYADTSDADMPNIVLAAIERQLQINVIVTAPYQMNSFCMQYPNSSIYSQLALQTGGTIVNLCQPYANSYPRDIITEFFTGYGITHHHVETLQEVLIPDCSAPSQTHFYVDDPSATVYAFVNSDQTESFEVEMSDNDSDGGFYQLRSQVLMPFFGIYQILPSVYNRNGYTLQVKAAANSTSGSCSVRIVEKTQLAVYLGFTPDPSKDSPSLTLKYG</sequence>
<evidence type="ECO:0000256" key="4">
    <source>
        <dbReference type="PROSITE-ProRule" id="PRU00076"/>
    </source>
</evidence>
<dbReference type="Gene3D" id="2.10.25.10">
    <property type="entry name" value="Laminin"/>
    <property type="match status" value="1"/>
</dbReference>
<keyword evidence="2" id="KW-0964">Secreted</keyword>
<reference evidence="6 7" key="1">
    <citation type="submission" date="2014-10" db="EMBL/GenBank/DDBJ databases">
        <title>Draft genome of the hookworm Ancylostoma caninum.</title>
        <authorList>
            <person name="Mitreva M."/>
        </authorList>
    </citation>
    <scope>NUCLEOTIDE SEQUENCE [LARGE SCALE GENOMIC DNA]</scope>
    <source>
        <strain evidence="6 7">Baltimore</strain>
    </source>
</reference>
<protein>
    <submittedName>
        <fullName evidence="6">EGF-like domain protein</fullName>
    </submittedName>
</protein>
<dbReference type="STRING" id="29170.A0A368FL92"/>
<evidence type="ECO:0000313" key="6">
    <source>
        <dbReference type="EMBL" id="RCN32994.1"/>
    </source>
</evidence>
<dbReference type="InterPro" id="IPR053295">
    <property type="entry name" value="Innate_immunity_reg"/>
</dbReference>
<evidence type="ECO:0000256" key="2">
    <source>
        <dbReference type="ARBA" id="ARBA00022525"/>
    </source>
</evidence>
<organism evidence="6 7">
    <name type="scientific">Ancylostoma caninum</name>
    <name type="common">Dog hookworm</name>
    <dbReference type="NCBI Taxonomy" id="29170"/>
    <lineage>
        <taxon>Eukaryota</taxon>
        <taxon>Metazoa</taxon>
        <taxon>Ecdysozoa</taxon>
        <taxon>Nematoda</taxon>
        <taxon>Chromadorea</taxon>
        <taxon>Rhabditida</taxon>
        <taxon>Rhabditina</taxon>
        <taxon>Rhabditomorpha</taxon>
        <taxon>Strongyloidea</taxon>
        <taxon>Ancylostomatidae</taxon>
        <taxon>Ancylostomatinae</taxon>
        <taxon>Ancylostoma</taxon>
    </lineage>
</organism>
<dbReference type="AlphaFoldDB" id="A0A368FL92"/>
<feature type="non-terminal residue" evidence="6">
    <location>
        <position position="412"/>
    </location>
</feature>
<keyword evidence="4" id="KW-1015">Disulfide bond</keyword>
<gene>
    <name evidence="6" type="ORF">ANCCAN_21187</name>
</gene>
<keyword evidence="3" id="KW-0732">Signal</keyword>
<evidence type="ECO:0000256" key="3">
    <source>
        <dbReference type="ARBA" id="ARBA00022729"/>
    </source>
</evidence>
<accession>A0A368FL92</accession>
<dbReference type="SUPFAM" id="SSF57196">
    <property type="entry name" value="EGF/Laminin"/>
    <property type="match status" value="1"/>
</dbReference>
<dbReference type="OrthoDB" id="5779730at2759"/>
<dbReference type="InterPro" id="IPR036465">
    <property type="entry name" value="vWFA_dom_sf"/>
</dbReference>
<dbReference type="InterPro" id="IPR000742">
    <property type="entry name" value="EGF"/>
</dbReference>
<keyword evidence="4" id="KW-0245">EGF-like domain</keyword>
<comment type="caution">
    <text evidence="4">Lacks conserved residue(s) required for the propagation of feature annotation.</text>
</comment>
<dbReference type="PANTHER" id="PTHR47324">
    <property type="entry name" value="PROTEIN IRG-7-RELATED"/>
    <property type="match status" value="1"/>
</dbReference>
<evidence type="ECO:0000256" key="1">
    <source>
        <dbReference type="ARBA" id="ARBA00004613"/>
    </source>
</evidence>
<feature type="disulfide bond" evidence="4">
    <location>
        <begin position="37"/>
        <end position="54"/>
    </location>
</feature>
<evidence type="ECO:0000259" key="5">
    <source>
        <dbReference type="PROSITE" id="PS50026"/>
    </source>
</evidence>
<comment type="caution">
    <text evidence="6">The sequence shown here is derived from an EMBL/GenBank/DDBJ whole genome shotgun (WGS) entry which is preliminary data.</text>
</comment>
<feature type="disulfide bond" evidence="4">
    <location>
        <begin position="56"/>
        <end position="65"/>
    </location>
</feature>
<name>A0A368FL92_ANCCA</name>
<feature type="non-terminal residue" evidence="6">
    <location>
        <position position="1"/>
    </location>
</feature>
<dbReference type="InterPro" id="IPR056861">
    <property type="entry name" value="HMCN1-like_VWA"/>
</dbReference>
<dbReference type="Proteomes" id="UP000252519">
    <property type="component" value="Unassembled WGS sequence"/>
</dbReference>
<evidence type="ECO:0000313" key="7">
    <source>
        <dbReference type="Proteomes" id="UP000252519"/>
    </source>
</evidence>
<comment type="subcellular location">
    <subcellularLocation>
        <location evidence="1">Secreted</location>
    </subcellularLocation>
</comment>
<dbReference type="PROSITE" id="PS50026">
    <property type="entry name" value="EGF_3"/>
    <property type="match status" value="1"/>
</dbReference>